<dbReference type="STRING" id="588602.SAMN04487991_4190"/>
<keyword evidence="4" id="KW-0812">Transmembrane</keyword>
<feature type="signal peptide" evidence="8">
    <location>
        <begin position="1"/>
        <end position="25"/>
    </location>
</feature>
<keyword evidence="10" id="KW-1185">Reference proteome</keyword>
<comment type="subcellular location">
    <subcellularLocation>
        <location evidence="1">Cell outer membrane</location>
        <topology evidence="1">Multi-pass membrane protein</topology>
    </subcellularLocation>
</comment>
<evidence type="ECO:0000256" key="4">
    <source>
        <dbReference type="ARBA" id="ARBA00022692"/>
    </source>
</evidence>
<keyword evidence="7" id="KW-0998">Cell outer membrane</keyword>
<evidence type="ECO:0000313" key="9">
    <source>
        <dbReference type="EMBL" id="SFK24108.1"/>
    </source>
</evidence>
<name>A0A1I3XX24_9RHOB</name>
<dbReference type="Proteomes" id="UP000199630">
    <property type="component" value="Unassembled WGS sequence"/>
</dbReference>
<dbReference type="PANTHER" id="PTHR35093:SF8">
    <property type="entry name" value="OUTER MEMBRANE PROTEIN NMB0088-RELATED"/>
    <property type="match status" value="1"/>
</dbReference>
<keyword evidence="6" id="KW-0472">Membrane</keyword>
<dbReference type="GO" id="GO:0015483">
    <property type="term" value="F:long-chain fatty acid transporting porin activity"/>
    <property type="evidence" value="ECO:0007669"/>
    <property type="project" value="TreeGrafter"/>
</dbReference>
<keyword evidence="3" id="KW-1134">Transmembrane beta strand</keyword>
<evidence type="ECO:0000256" key="3">
    <source>
        <dbReference type="ARBA" id="ARBA00022452"/>
    </source>
</evidence>
<keyword evidence="5 8" id="KW-0732">Signal</keyword>
<evidence type="ECO:0000256" key="7">
    <source>
        <dbReference type="ARBA" id="ARBA00023237"/>
    </source>
</evidence>
<dbReference type="RefSeq" id="WP_177213243.1">
    <property type="nucleotide sequence ID" value="NZ_FORH01000011.1"/>
</dbReference>
<dbReference type="Pfam" id="PF03349">
    <property type="entry name" value="Toluene_X"/>
    <property type="match status" value="1"/>
</dbReference>
<gene>
    <name evidence="9" type="ORF">SAMN04487991_4190</name>
</gene>
<organism evidence="9 10">
    <name type="scientific">Celeribacter neptunius</name>
    <dbReference type="NCBI Taxonomy" id="588602"/>
    <lineage>
        <taxon>Bacteria</taxon>
        <taxon>Pseudomonadati</taxon>
        <taxon>Pseudomonadota</taxon>
        <taxon>Alphaproteobacteria</taxon>
        <taxon>Rhodobacterales</taxon>
        <taxon>Roseobacteraceae</taxon>
        <taxon>Celeribacter</taxon>
    </lineage>
</organism>
<comment type="similarity">
    <text evidence="2">Belongs to the OmpP1/FadL family.</text>
</comment>
<dbReference type="PANTHER" id="PTHR35093">
    <property type="entry name" value="OUTER MEMBRANE PROTEIN NMB0088-RELATED"/>
    <property type="match status" value="1"/>
</dbReference>
<dbReference type="AlphaFoldDB" id="A0A1I3XX24"/>
<proteinExistence type="inferred from homology"/>
<dbReference type="InterPro" id="IPR005017">
    <property type="entry name" value="OMPP1/FadL/TodX"/>
</dbReference>
<protein>
    <submittedName>
        <fullName evidence="9">Long-chain fatty acid transport protein</fullName>
    </submittedName>
</protein>
<evidence type="ECO:0000256" key="5">
    <source>
        <dbReference type="ARBA" id="ARBA00022729"/>
    </source>
</evidence>
<reference evidence="10" key="1">
    <citation type="submission" date="2016-10" db="EMBL/GenBank/DDBJ databases">
        <authorList>
            <person name="Varghese N."/>
            <person name="Submissions S."/>
        </authorList>
    </citation>
    <scope>NUCLEOTIDE SEQUENCE [LARGE SCALE GENOMIC DNA]</scope>
    <source>
        <strain evidence="10">DSM 26471</strain>
    </source>
</reference>
<evidence type="ECO:0000313" key="10">
    <source>
        <dbReference type="Proteomes" id="UP000199630"/>
    </source>
</evidence>
<evidence type="ECO:0000256" key="1">
    <source>
        <dbReference type="ARBA" id="ARBA00004571"/>
    </source>
</evidence>
<evidence type="ECO:0000256" key="6">
    <source>
        <dbReference type="ARBA" id="ARBA00023136"/>
    </source>
</evidence>
<accession>A0A1I3XX24</accession>
<dbReference type="GO" id="GO:0009279">
    <property type="term" value="C:cell outer membrane"/>
    <property type="evidence" value="ECO:0007669"/>
    <property type="project" value="UniProtKB-SubCell"/>
</dbReference>
<evidence type="ECO:0000256" key="2">
    <source>
        <dbReference type="ARBA" id="ARBA00008163"/>
    </source>
</evidence>
<dbReference type="SUPFAM" id="SSF56935">
    <property type="entry name" value="Porins"/>
    <property type="match status" value="1"/>
</dbReference>
<sequence>MTKLNAYRAFGVLGLTLATPMAALANDGLMFSGYSAKTLGMSGAGAAHPTDSQIGALNPAGFAFTGNRVDLTGVALSVDINSTVLGGDYSDDPIIAAPLPSVSYQFNDQWAFGLSTYGVGVMVDYGEPIPPAPGVTDTGATLMQLVLAPSVAYKLNEDHAIGASLLLAGQYFELSGLQAYGAPDEGDTGSFGVGFSIGYMGNLNEDFRVSASYFSQIHMGDLEGYENHLADETDVDLPARAILGLAYDVTPQLTLLADYNWIDWKSVTPLGNEFPGSFVLGAPDGPGAGWKEQHIVKIGAEYALNDHWTLRGGVSRSSLLWEKENNALNYLTPVTPRTHVALGASYKASENREWSFAWNRALSREQRGDGISTGTDLETRIDTFAVSYGWTF</sequence>
<evidence type="ECO:0000256" key="8">
    <source>
        <dbReference type="SAM" id="SignalP"/>
    </source>
</evidence>
<feature type="chain" id="PRO_5011733475" evidence="8">
    <location>
        <begin position="26"/>
        <end position="392"/>
    </location>
</feature>
<dbReference type="Gene3D" id="2.40.160.60">
    <property type="entry name" value="Outer membrane protein transport protein (OMPP1/FadL/TodX)"/>
    <property type="match status" value="1"/>
</dbReference>
<dbReference type="EMBL" id="FORH01000011">
    <property type="protein sequence ID" value="SFK24108.1"/>
    <property type="molecule type" value="Genomic_DNA"/>
</dbReference>